<evidence type="ECO:0000313" key="3">
    <source>
        <dbReference type="EMBL" id="KAH7354007.1"/>
    </source>
</evidence>
<dbReference type="Proteomes" id="UP000813385">
    <property type="component" value="Unassembled WGS sequence"/>
</dbReference>
<dbReference type="Pfam" id="PF11951">
    <property type="entry name" value="Fungal_trans_2"/>
    <property type="match status" value="1"/>
</dbReference>
<feature type="region of interest" description="Disordered" evidence="2">
    <location>
        <begin position="90"/>
        <end position="125"/>
    </location>
</feature>
<dbReference type="PANTHER" id="PTHR37540:SF5">
    <property type="entry name" value="TRANSCRIPTION FACTOR DOMAIN-CONTAINING PROTEIN"/>
    <property type="match status" value="1"/>
</dbReference>
<sequence length="575" mass="62402">MPEYQFVSFGDNNSSNATKAARSHAIRTALHRRNAPVPSAGDDDAPASRSRPPQPALRGRFRMVTQDAVALRKGTPDGDKEQKQLVKWAVTSKHQVNPPKNKSSKARTKPSEDSGSKAQTTPQPYDSMLMVRSPIPRLKDNCLDPFECLPIPSNPAADTLIQYFLKGFNLNLSALDTQGPWLPYAMQNPLLLRATVALAAGFWSASLPTLDVSLRREGYLQKGETMRLIRKRLGSGTSMSTALADGAGDDAFVLAAVATLANVEAFNGELITADVHMRGLYDMVQARGGVDTILHEYILCRCISWVDVHVATGIGRVPMFPLFHTIDQVILPSKVIAHAAMSPALIHLESSDTDSPRERQDMAATRAIFKLLRQAIAAQACNIPVAVASIRVIMSTADVRMLEFLFGDHNMSSHGEAGSSDPGPPSQRIAGNSPGTAVVLAAHVFLYVVLRHVPTTSQLLRILCCRLRRFLEGSTQEQPAAHVVDAWAGNAALLVWIAFVGVMGSGWARKNADNAEWYRSLFYGAVLRAGDDGVITSAYDDDALEALLKTFLWSDAECGTALESLRRASPDPPDT</sequence>
<keyword evidence="4" id="KW-1185">Reference proteome</keyword>
<comment type="caution">
    <text evidence="3">The sequence shown here is derived from an EMBL/GenBank/DDBJ whole genome shotgun (WGS) entry which is preliminary data.</text>
</comment>
<proteinExistence type="predicted"/>
<evidence type="ECO:0000256" key="1">
    <source>
        <dbReference type="ARBA" id="ARBA00023242"/>
    </source>
</evidence>
<dbReference type="AlphaFoldDB" id="A0A8K0X0H3"/>
<reference evidence="3" key="1">
    <citation type="journal article" date="2021" name="Nat. Commun.">
        <title>Genetic determinants of endophytism in the Arabidopsis root mycobiome.</title>
        <authorList>
            <person name="Mesny F."/>
            <person name="Miyauchi S."/>
            <person name="Thiergart T."/>
            <person name="Pickel B."/>
            <person name="Atanasova L."/>
            <person name="Karlsson M."/>
            <person name="Huettel B."/>
            <person name="Barry K.W."/>
            <person name="Haridas S."/>
            <person name="Chen C."/>
            <person name="Bauer D."/>
            <person name="Andreopoulos W."/>
            <person name="Pangilinan J."/>
            <person name="LaButti K."/>
            <person name="Riley R."/>
            <person name="Lipzen A."/>
            <person name="Clum A."/>
            <person name="Drula E."/>
            <person name="Henrissat B."/>
            <person name="Kohler A."/>
            <person name="Grigoriev I.V."/>
            <person name="Martin F.M."/>
            <person name="Hacquard S."/>
        </authorList>
    </citation>
    <scope>NUCLEOTIDE SEQUENCE</scope>
    <source>
        <strain evidence="3">MPI-CAGE-AT-0016</strain>
    </source>
</reference>
<feature type="compositionally biased region" description="Polar residues" evidence="2">
    <location>
        <begin position="92"/>
        <end position="101"/>
    </location>
</feature>
<evidence type="ECO:0008006" key="5">
    <source>
        <dbReference type="Google" id="ProtNLM"/>
    </source>
</evidence>
<organism evidence="3 4">
    <name type="scientific">Plectosphaerella cucumerina</name>
    <dbReference type="NCBI Taxonomy" id="40658"/>
    <lineage>
        <taxon>Eukaryota</taxon>
        <taxon>Fungi</taxon>
        <taxon>Dikarya</taxon>
        <taxon>Ascomycota</taxon>
        <taxon>Pezizomycotina</taxon>
        <taxon>Sordariomycetes</taxon>
        <taxon>Hypocreomycetidae</taxon>
        <taxon>Glomerellales</taxon>
        <taxon>Plectosphaerellaceae</taxon>
        <taxon>Plectosphaerella</taxon>
    </lineage>
</organism>
<gene>
    <name evidence="3" type="ORF">B0T11DRAFT_122709</name>
</gene>
<dbReference type="PANTHER" id="PTHR37540">
    <property type="entry name" value="TRANSCRIPTION FACTOR (ACR-2), PUTATIVE-RELATED-RELATED"/>
    <property type="match status" value="1"/>
</dbReference>
<keyword evidence="1" id="KW-0539">Nucleus</keyword>
<dbReference type="EMBL" id="JAGPXD010000005">
    <property type="protein sequence ID" value="KAH7354007.1"/>
    <property type="molecule type" value="Genomic_DNA"/>
</dbReference>
<accession>A0A8K0X0H3</accession>
<evidence type="ECO:0000256" key="2">
    <source>
        <dbReference type="SAM" id="MobiDB-lite"/>
    </source>
</evidence>
<feature type="compositionally biased region" description="Basic residues" evidence="2">
    <location>
        <begin position="21"/>
        <end position="34"/>
    </location>
</feature>
<name>A0A8K0X0H3_9PEZI</name>
<dbReference type="OrthoDB" id="4158087at2759"/>
<feature type="region of interest" description="Disordered" evidence="2">
    <location>
        <begin position="1"/>
        <end position="58"/>
    </location>
</feature>
<dbReference type="InterPro" id="IPR021858">
    <property type="entry name" value="Fun_TF"/>
</dbReference>
<evidence type="ECO:0000313" key="4">
    <source>
        <dbReference type="Proteomes" id="UP000813385"/>
    </source>
</evidence>
<protein>
    <recommendedName>
        <fullName evidence="5">Tachykinin family protein</fullName>
    </recommendedName>
</protein>